<accession>A0A101U8Q1</accession>
<evidence type="ECO:0000313" key="2">
    <source>
        <dbReference type="Proteomes" id="UP000053429"/>
    </source>
</evidence>
<dbReference type="STRING" id="661399.AQJ67_04875"/>
<evidence type="ECO:0000313" key="1">
    <source>
        <dbReference type="EMBL" id="KUO06128.1"/>
    </source>
</evidence>
<comment type="caution">
    <text evidence="1">The sequence shown here is derived from an EMBL/GenBank/DDBJ whole genome shotgun (WGS) entry which is preliminary data.</text>
</comment>
<keyword evidence="2" id="KW-1185">Reference proteome</keyword>
<dbReference type="Proteomes" id="UP000053429">
    <property type="component" value="Unassembled WGS sequence"/>
</dbReference>
<name>A0A101U8Q1_9ACTN</name>
<sequence>MLDCPGGASDFGARIRELGGRAVSADPQYALSPQELGRLVDGEQARVNAWVHAQPDRFGLRPGAPWPLAAAWRATAEGFLSDYRRCRTEGSGHYVSAALPALPFPDREFTLVISGFLLFSYTDRFDLDFHLSAVRELLRVCCGQVRLHPLNDSSGRPYPYMRKFLDILHGEGVTSRLLDVTSSSDPRDDRTLVLVPRTVTR</sequence>
<dbReference type="AlphaFoldDB" id="A0A101U8Q1"/>
<proteinExistence type="predicted"/>
<protein>
    <recommendedName>
        <fullName evidence="3">Methyltransferase type 11</fullName>
    </recommendedName>
</protein>
<gene>
    <name evidence="1" type="ORF">AQJ67_04875</name>
</gene>
<dbReference type="EMBL" id="LMWY01000003">
    <property type="protein sequence ID" value="KUO06128.1"/>
    <property type="molecule type" value="Genomic_DNA"/>
</dbReference>
<evidence type="ECO:0008006" key="3">
    <source>
        <dbReference type="Google" id="ProtNLM"/>
    </source>
</evidence>
<reference evidence="1 2" key="1">
    <citation type="submission" date="2015-10" db="EMBL/GenBank/DDBJ databases">
        <title>Draft genome sequence of Streptomyces caeruleatus NRRL B-24802, type strain for the species Streptomyces caeruleatus.</title>
        <authorList>
            <person name="Ruckert C."/>
            <person name="Winkler A."/>
            <person name="Kalinowski J."/>
            <person name="Kampfer P."/>
            <person name="Glaeser S."/>
        </authorList>
    </citation>
    <scope>NUCLEOTIDE SEQUENCE [LARGE SCALE GENOMIC DNA]</scope>
    <source>
        <strain evidence="1 2">NRRL B-24802</strain>
    </source>
</reference>
<organism evidence="1 2">
    <name type="scientific">Streptomyces caeruleatus</name>
    <dbReference type="NCBI Taxonomy" id="661399"/>
    <lineage>
        <taxon>Bacteria</taxon>
        <taxon>Bacillati</taxon>
        <taxon>Actinomycetota</taxon>
        <taxon>Actinomycetes</taxon>
        <taxon>Kitasatosporales</taxon>
        <taxon>Streptomycetaceae</taxon>
        <taxon>Streptomyces</taxon>
    </lineage>
</organism>